<evidence type="ECO:0000313" key="2">
    <source>
        <dbReference type="EMBL" id="PGH33936.1"/>
    </source>
</evidence>
<organism evidence="2 3">
    <name type="scientific">[Emmonsia] crescens</name>
    <dbReference type="NCBI Taxonomy" id="73230"/>
    <lineage>
        <taxon>Eukaryota</taxon>
        <taxon>Fungi</taxon>
        <taxon>Dikarya</taxon>
        <taxon>Ascomycota</taxon>
        <taxon>Pezizomycotina</taxon>
        <taxon>Eurotiomycetes</taxon>
        <taxon>Eurotiomycetidae</taxon>
        <taxon>Onygenales</taxon>
        <taxon>Ajellomycetaceae</taxon>
        <taxon>Emergomyces</taxon>
    </lineage>
</organism>
<dbReference type="EMBL" id="PDND01000051">
    <property type="protein sequence ID" value="PGH33936.1"/>
    <property type="molecule type" value="Genomic_DNA"/>
</dbReference>
<sequence length="162" mass="18588">MSSYRPSRDSRESSFEDEETGLDRNIGVQIGKEDWKKTYFPNAFKALNPETLFDFTNDTIKLMDEVNQKPWWPQDVPCVQPISKIDDCVSLLVYLLNGPSQHPGLLVNIPSNKTLDTKGYSDEDLFILQELNWVKYSCDRFHSGGIDSDSMIWVSKKFVGLD</sequence>
<proteinExistence type="predicted"/>
<name>A0A2B7ZIY5_9EURO</name>
<protein>
    <submittedName>
        <fullName evidence="2">Uncharacterized protein</fullName>
    </submittedName>
</protein>
<keyword evidence="3" id="KW-1185">Reference proteome</keyword>
<reference evidence="2 3" key="1">
    <citation type="submission" date="2017-10" db="EMBL/GenBank/DDBJ databases">
        <title>Comparative genomics in systemic dimorphic fungi from Ajellomycetaceae.</title>
        <authorList>
            <person name="Munoz J.F."/>
            <person name="Mcewen J.G."/>
            <person name="Clay O.K."/>
            <person name="Cuomo C.A."/>
        </authorList>
    </citation>
    <scope>NUCLEOTIDE SEQUENCE [LARGE SCALE GENOMIC DNA]</scope>
    <source>
        <strain evidence="2 3">UAMH4076</strain>
    </source>
</reference>
<comment type="caution">
    <text evidence="2">The sequence shown here is derived from an EMBL/GenBank/DDBJ whole genome shotgun (WGS) entry which is preliminary data.</text>
</comment>
<evidence type="ECO:0000313" key="3">
    <source>
        <dbReference type="Proteomes" id="UP000226031"/>
    </source>
</evidence>
<accession>A0A2B7ZIY5</accession>
<dbReference type="AlphaFoldDB" id="A0A2B7ZIY5"/>
<feature type="region of interest" description="Disordered" evidence="1">
    <location>
        <begin position="1"/>
        <end position="22"/>
    </location>
</feature>
<evidence type="ECO:0000256" key="1">
    <source>
        <dbReference type="SAM" id="MobiDB-lite"/>
    </source>
</evidence>
<feature type="compositionally biased region" description="Basic and acidic residues" evidence="1">
    <location>
        <begin position="1"/>
        <end position="14"/>
    </location>
</feature>
<dbReference type="Proteomes" id="UP000226031">
    <property type="component" value="Unassembled WGS sequence"/>
</dbReference>
<gene>
    <name evidence="2" type="ORF">GX50_03257</name>
</gene>